<feature type="transmembrane region" description="Helical" evidence="6">
    <location>
        <begin position="33"/>
        <end position="57"/>
    </location>
</feature>
<proteinExistence type="predicted"/>
<evidence type="ECO:0000259" key="8">
    <source>
        <dbReference type="PROSITE" id="PS51384"/>
    </source>
</evidence>
<keyword evidence="7" id="KW-0732">Signal</keyword>
<evidence type="ECO:0000256" key="3">
    <source>
        <dbReference type="ARBA" id="ARBA00022989"/>
    </source>
</evidence>
<dbReference type="PROSITE" id="PS51384">
    <property type="entry name" value="FAD_FR"/>
    <property type="match status" value="1"/>
</dbReference>
<dbReference type="SFLD" id="SFLDG01168">
    <property type="entry name" value="Ferric_reductase_subgroup_(FRE"/>
    <property type="match status" value="1"/>
</dbReference>
<feature type="transmembrane region" description="Helical" evidence="6">
    <location>
        <begin position="134"/>
        <end position="154"/>
    </location>
</feature>
<dbReference type="EMBL" id="JAOPGA020001122">
    <property type="protein sequence ID" value="KAL0485246.1"/>
    <property type="molecule type" value="Genomic_DNA"/>
</dbReference>
<dbReference type="InterPro" id="IPR013130">
    <property type="entry name" value="Fe3_Rdtase_TM_dom"/>
</dbReference>
<dbReference type="InterPro" id="IPR013112">
    <property type="entry name" value="FAD-bd_8"/>
</dbReference>
<reference evidence="9 10" key="1">
    <citation type="submission" date="2024-03" db="EMBL/GenBank/DDBJ databases">
        <title>The Acrasis kona genome and developmental transcriptomes reveal deep origins of eukaryotic multicellular pathways.</title>
        <authorList>
            <person name="Sheikh S."/>
            <person name="Fu C.-J."/>
            <person name="Brown M.W."/>
            <person name="Baldauf S.L."/>
        </authorList>
    </citation>
    <scope>NUCLEOTIDE SEQUENCE [LARGE SCALE GENOMIC DNA]</scope>
    <source>
        <strain evidence="9 10">ATCC MYA-3509</strain>
    </source>
</reference>
<evidence type="ECO:0000313" key="9">
    <source>
        <dbReference type="EMBL" id="KAL0485246.1"/>
    </source>
</evidence>
<dbReference type="AlphaFoldDB" id="A0AAW2Z613"/>
<keyword evidence="10" id="KW-1185">Reference proteome</keyword>
<evidence type="ECO:0000256" key="2">
    <source>
        <dbReference type="ARBA" id="ARBA00022692"/>
    </source>
</evidence>
<dbReference type="PANTHER" id="PTHR11972">
    <property type="entry name" value="NADPH OXIDASE"/>
    <property type="match status" value="1"/>
</dbReference>
<accession>A0AAW2Z613</accession>
<dbReference type="SUPFAM" id="SSF63380">
    <property type="entry name" value="Riboflavin synthase domain-like"/>
    <property type="match status" value="1"/>
</dbReference>
<comment type="subcellular location">
    <subcellularLocation>
        <location evidence="1">Membrane</location>
        <topology evidence="1">Multi-pass membrane protein</topology>
    </subcellularLocation>
</comment>
<dbReference type="PRINTS" id="PR00406">
    <property type="entry name" value="CYTB5RDTASE"/>
</dbReference>
<comment type="caution">
    <text evidence="9">The sequence shown here is derived from an EMBL/GenBank/DDBJ whole genome shotgun (WGS) entry which is preliminary data.</text>
</comment>
<dbReference type="CDD" id="cd06186">
    <property type="entry name" value="NOX_Duox_like_FAD_NADP"/>
    <property type="match status" value="1"/>
</dbReference>
<dbReference type="GO" id="GO:0016491">
    <property type="term" value="F:oxidoreductase activity"/>
    <property type="evidence" value="ECO:0007669"/>
    <property type="project" value="UniProtKB-KW"/>
</dbReference>
<dbReference type="Gene3D" id="3.40.50.80">
    <property type="entry name" value="Nucleotide-binding domain of ferredoxin-NADP reductase (FNR) module"/>
    <property type="match status" value="1"/>
</dbReference>
<evidence type="ECO:0000256" key="6">
    <source>
        <dbReference type="SAM" id="Phobius"/>
    </source>
</evidence>
<evidence type="ECO:0000256" key="1">
    <source>
        <dbReference type="ARBA" id="ARBA00004141"/>
    </source>
</evidence>
<dbReference type="InterPro" id="IPR039261">
    <property type="entry name" value="FNR_nucleotide-bd"/>
</dbReference>
<evidence type="ECO:0000313" key="10">
    <source>
        <dbReference type="Proteomes" id="UP001431209"/>
    </source>
</evidence>
<feature type="signal peptide" evidence="7">
    <location>
        <begin position="1"/>
        <end position="17"/>
    </location>
</feature>
<dbReference type="PANTHER" id="PTHR11972:SF69">
    <property type="entry name" value="FERRIC REDUCTION OXIDASE 6-RELATED"/>
    <property type="match status" value="1"/>
</dbReference>
<feature type="transmembrane region" description="Helical" evidence="6">
    <location>
        <begin position="242"/>
        <end position="264"/>
    </location>
</feature>
<dbReference type="Pfam" id="PF08022">
    <property type="entry name" value="FAD_binding_8"/>
    <property type="match status" value="1"/>
</dbReference>
<dbReference type="Proteomes" id="UP001431209">
    <property type="component" value="Unassembled WGS sequence"/>
</dbReference>
<dbReference type="Pfam" id="PF01794">
    <property type="entry name" value="Ferric_reduct"/>
    <property type="match status" value="1"/>
</dbReference>
<feature type="transmembrane region" description="Helical" evidence="6">
    <location>
        <begin position="214"/>
        <end position="235"/>
    </location>
</feature>
<dbReference type="InterPro" id="IPR017938">
    <property type="entry name" value="Riboflavin_synthase-like_b-brl"/>
</dbReference>
<feature type="transmembrane region" description="Helical" evidence="6">
    <location>
        <begin position="175"/>
        <end position="194"/>
    </location>
</feature>
<keyword evidence="3 6" id="KW-1133">Transmembrane helix</keyword>
<dbReference type="InterPro" id="IPR017927">
    <property type="entry name" value="FAD-bd_FR_type"/>
</dbReference>
<keyword evidence="4" id="KW-0560">Oxidoreductase</keyword>
<feature type="domain" description="FAD-binding FR-type" evidence="8">
    <location>
        <begin position="237"/>
        <end position="403"/>
    </location>
</feature>
<sequence>MMMRLILLCAMLSVTLADKVGDNLPKIEPLIQFHYIATAAVILFTIVLGLLTTGALLPNRLKRNFVFDLLFHRRILPTSNNKLLRFIGYNQVAEMTVGEIYIVLTYLALCFTWFTYGYLRAERFGKSNPTGRGFAWMALFNISFVVLPATRYSIWFRIFGSSFERAIKYHKMIGAWNLITVLTHGIIFLRGGIIKGTLRFFIIWKTDYNNSISILPGIIAVILFVAGSLVSIEFIRRRFWKFFLVSHIILNTTAIIMVVFHAIWWQVIPFLAITATLYLIDIILRMTIGVVIPTTIVSAQYNEEAQVTKLVVNKLAFSYDPGQYVFLYIAKVGMISAQPFTVAEHQPDSRNSQDNATFYIKNMGGRSWTNHLATLARNIEKGFVQPHEVFVRMEGPYGKVSLPYEEYDTVVLVAGGIGITPIYSLYNSLLLQNRANGEKQKHVHLIWINKDSNIWSLFPNAFKYENVDGHSDSSVHLYITGKEEATPANNATVHHGRPDFNQVLKDVVVDRQMRLNDGTPYISVLSCGPESMLNELEAACWKQSNNLAKFHFHKEIFEL</sequence>
<feature type="transmembrane region" description="Helical" evidence="6">
    <location>
        <begin position="270"/>
        <end position="292"/>
    </location>
</feature>
<evidence type="ECO:0000256" key="5">
    <source>
        <dbReference type="ARBA" id="ARBA00023136"/>
    </source>
</evidence>
<dbReference type="Pfam" id="PF08030">
    <property type="entry name" value="NAD_binding_6"/>
    <property type="match status" value="1"/>
</dbReference>
<feature type="transmembrane region" description="Helical" evidence="6">
    <location>
        <begin position="92"/>
        <end position="114"/>
    </location>
</feature>
<keyword evidence="2 6" id="KW-0812">Transmembrane</keyword>
<evidence type="ECO:0000256" key="7">
    <source>
        <dbReference type="SAM" id="SignalP"/>
    </source>
</evidence>
<dbReference type="GO" id="GO:0005886">
    <property type="term" value="C:plasma membrane"/>
    <property type="evidence" value="ECO:0007669"/>
    <property type="project" value="TreeGrafter"/>
</dbReference>
<gene>
    <name evidence="9" type="ORF">AKO1_004247</name>
</gene>
<evidence type="ECO:0000256" key="4">
    <source>
        <dbReference type="ARBA" id="ARBA00023002"/>
    </source>
</evidence>
<protein>
    <submittedName>
        <fullName evidence="9">Ferric reduction oxidase</fullName>
    </submittedName>
</protein>
<name>A0AAW2Z613_9EUKA</name>
<keyword evidence="5 6" id="KW-0472">Membrane</keyword>
<dbReference type="SUPFAM" id="SSF52343">
    <property type="entry name" value="Ferredoxin reductase-like, C-terminal NADP-linked domain"/>
    <property type="match status" value="1"/>
</dbReference>
<feature type="chain" id="PRO_5043576493" evidence="7">
    <location>
        <begin position="18"/>
        <end position="559"/>
    </location>
</feature>
<dbReference type="InterPro" id="IPR013121">
    <property type="entry name" value="Fe_red_NAD-bd_6"/>
</dbReference>
<dbReference type="InterPro" id="IPR050369">
    <property type="entry name" value="RBOH/FRE"/>
</dbReference>
<dbReference type="SFLD" id="SFLDS00052">
    <property type="entry name" value="Ferric_Reductase_Domain"/>
    <property type="match status" value="1"/>
</dbReference>
<organism evidence="9 10">
    <name type="scientific">Acrasis kona</name>
    <dbReference type="NCBI Taxonomy" id="1008807"/>
    <lineage>
        <taxon>Eukaryota</taxon>
        <taxon>Discoba</taxon>
        <taxon>Heterolobosea</taxon>
        <taxon>Tetramitia</taxon>
        <taxon>Eutetramitia</taxon>
        <taxon>Acrasidae</taxon>
        <taxon>Acrasis</taxon>
    </lineage>
</organism>